<dbReference type="SUPFAM" id="SSF51735">
    <property type="entry name" value="NAD(P)-binding Rossmann-fold domains"/>
    <property type="match status" value="1"/>
</dbReference>
<evidence type="ECO:0000256" key="3">
    <source>
        <dbReference type="ARBA" id="ARBA00023002"/>
    </source>
</evidence>
<dbReference type="SUPFAM" id="SSF50129">
    <property type="entry name" value="GroES-like"/>
    <property type="match status" value="1"/>
</dbReference>
<protein>
    <submittedName>
        <fullName evidence="6">GroES-like protein</fullName>
    </submittedName>
</protein>
<dbReference type="InterPro" id="IPR002328">
    <property type="entry name" value="ADH_Zn_CS"/>
</dbReference>
<evidence type="ECO:0000313" key="7">
    <source>
        <dbReference type="Proteomes" id="UP000005089"/>
    </source>
</evidence>
<keyword evidence="1 4" id="KW-0479">Metal-binding</keyword>
<keyword evidence="3" id="KW-0560">Oxidoreductase</keyword>
<comment type="similarity">
    <text evidence="4">Belongs to the zinc-containing alcohol dehydrogenase family.</text>
</comment>
<dbReference type="InterPro" id="IPR011032">
    <property type="entry name" value="GroES-like_sf"/>
</dbReference>
<gene>
    <name evidence="6" type="ORF">OFBG_01069</name>
</gene>
<dbReference type="HOGENOM" id="CLU_026673_11_0_4"/>
<evidence type="ECO:0000256" key="1">
    <source>
        <dbReference type="ARBA" id="ARBA00022723"/>
    </source>
</evidence>
<dbReference type="AlphaFoldDB" id="C3XA15"/>
<dbReference type="InterPro" id="IPR036291">
    <property type="entry name" value="NAD(P)-bd_dom_sf"/>
</dbReference>
<reference evidence="6 7" key="1">
    <citation type="submission" date="2009-02" db="EMBL/GenBank/DDBJ databases">
        <title>The Genome Sequence of Oxalobacter formigenes OXCC13.</title>
        <authorList>
            <consortium name="The Broad Institute Genome Sequencing Platform"/>
            <person name="Ward D."/>
            <person name="Young S.K."/>
            <person name="Kodira C.D."/>
            <person name="Zeng Q."/>
            <person name="Koehrsen M."/>
            <person name="Alvarado L."/>
            <person name="Berlin A."/>
            <person name="Borenstein D."/>
            <person name="Chen Z."/>
            <person name="Engels R."/>
            <person name="Freedman E."/>
            <person name="Gellesch M."/>
            <person name="Goldberg J."/>
            <person name="Griggs A."/>
            <person name="Gujja S."/>
            <person name="Heiman D."/>
            <person name="Hepburn T."/>
            <person name="Howarth C."/>
            <person name="Jen D."/>
            <person name="Larson L."/>
            <person name="Lewis B."/>
            <person name="Mehta T."/>
            <person name="Park D."/>
            <person name="Pearson M."/>
            <person name="Roberts A."/>
            <person name="Saif S."/>
            <person name="Shea T."/>
            <person name="Shenoy N."/>
            <person name="Sisk P."/>
            <person name="Stolte C."/>
            <person name="Sykes S."/>
            <person name="Walk T."/>
            <person name="White J."/>
            <person name="Yandava C."/>
            <person name="Allison M.J."/>
            <person name="Lander E."/>
            <person name="Nusbaum C."/>
            <person name="Galagan J."/>
            <person name="Birren B."/>
        </authorList>
    </citation>
    <scope>NUCLEOTIDE SEQUENCE [LARGE SCALE GENOMIC DNA]</scope>
    <source>
        <strain evidence="6 7">OXCC13</strain>
    </source>
</reference>
<dbReference type="InterPro" id="IPR013154">
    <property type="entry name" value="ADH-like_N"/>
</dbReference>
<evidence type="ECO:0000313" key="6">
    <source>
        <dbReference type="EMBL" id="EEO30041.1"/>
    </source>
</evidence>
<evidence type="ECO:0000259" key="5">
    <source>
        <dbReference type="SMART" id="SM00829"/>
    </source>
</evidence>
<keyword evidence="7" id="KW-1185">Reference proteome</keyword>
<dbReference type="Pfam" id="PF08240">
    <property type="entry name" value="ADH_N"/>
    <property type="match status" value="1"/>
</dbReference>
<dbReference type="PANTHER" id="PTHR43401">
    <property type="entry name" value="L-THREONINE 3-DEHYDROGENASE"/>
    <property type="match status" value="1"/>
</dbReference>
<evidence type="ECO:0000256" key="2">
    <source>
        <dbReference type="ARBA" id="ARBA00022833"/>
    </source>
</evidence>
<dbReference type="SMART" id="SM00829">
    <property type="entry name" value="PKS_ER"/>
    <property type="match status" value="1"/>
</dbReference>
<dbReference type="RefSeq" id="WP_005880897.1">
    <property type="nucleotide sequence ID" value="NZ_CP019430.1"/>
</dbReference>
<evidence type="ECO:0000256" key="4">
    <source>
        <dbReference type="RuleBase" id="RU361277"/>
    </source>
</evidence>
<dbReference type="InterPro" id="IPR050129">
    <property type="entry name" value="Zn_alcohol_dh"/>
</dbReference>
<dbReference type="Proteomes" id="UP000005089">
    <property type="component" value="Unassembled WGS sequence"/>
</dbReference>
<dbReference type="OrthoDB" id="5484143at2"/>
<keyword evidence="2 4" id="KW-0862">Zinc</keyword>
<dbReference type="Gene3D" id="3.40.50.720">
    <property type="entry name" value="NAD(P)-binding Rossmann-like Domain"/>
    <property type="match status" value="1"/>
</dbReference>
<dbReference type="CDD" id="cd08236">
    <property type="entry name" value="sugar_DH"/>
    <property type="match status" value="1"/>
</dbReference>
<name>C3XA15_OXAFO</name>
<comment type="cofactor">
    <cofactor evidence="4">
        <name>Zn(2+)</name>
        <dbReference type="ChEBI" id="CHEBI:29105"/>
    </cofactor>
</comment>
<dbReference type="InterPro" id="IPR020843">
    <property type="entry name" value="ER"/>
</dbReference>
<proteinExistence type="inferred from homology"/>
<dbReference type="GeneID" id="77134961"/>
<feature type="domain" description="Enoyl reductase (ER)" evidence="5">
    <location>
        <begin position="7"/>
        <end position="336"/>
    </location>
</feature>
<dbReference type="PANTHER" id="PTHR43401:SF2">
    <property type="entry name" value="L-THREONINE 3-DEHYDROGENASE"/>
    <property type="match status" value="1"/>
</dbReference>
<dbReference type="PROSITE" id="PS00059">
    <property type="entry name" value="ADH_ZINC"/>
    <property type="match status" value="1"/>
</dbReference>
<dbReference type="InterPro" id="IPR013149">
    <property type="entry name" value="ADH-like_C"/>
</dbReference>
<dbReference type="GO" id="GO:0008270">
    <property type="term" value="F:zinc ion binding"/>
    <property type="evidence" value="ECO:0007669"/>
    <property type="project" value="InterPro"/>
</dbReference>
<dbReference type="Gene3D" id="3.90.180.10">
    <property type="entry name" value="Medium-chain alcohol dehydrogenases, catalytic domain"/>
    <property type="match status" value="1"/>
</dbReference>
<dbReference type="Pfam" id="PF00107">
    <property type="entry name" value="ADH_zinc_N"/>
    <property type="match status" value="1"/>
</dbReference>
<accession>C3XA15</accession>
<dbReference type="GO" id="GO:0016616">
    <property type="term" value="F:oxidoreductase activity, acting on the CH-OH group of donors, NAD or NADP as acceptor"/>
    <property type="evidence" value="ECO:0007669"/>
    <property type="project" value="UniProtKB-ARBA"/>
</dbReference>
<sequence>MKACVLESVGNLVYKEIPAPTPAKGEVLLRIKACGICSSDYARVLKTGTYHFPTIPGHEFAGKIEMIGDGVDPVLIGKSAVIFPLLPCEKCTSCQRKQWAQCKNYNYFGSRCDGAFAEYLSVPVWNVLVYDDVIPYCVAALTEPAAVAWHAVRMAQVTRKDIVCISGSGTIAILCGLWAINQGAKKVYLTCRSKKKKIYIEQFNELQAIVIDDSFHDTLLSKTNGEGADVVIECVGSALSLETAIRSLRSEGRIILLGNPEGDITLEKNIYWKILRGEYSIQGVWNSIYKAERCDWNDVLVHMKSMYPILEKLITHKFELAECQNAFQTMTDSSIFSVKGMFINE</sequence>
<organism evidence="6 7">
    <name type="scientific">Oxalobacter formigenes OXCC13</name>
    <dbReference type="NCBI Taxonomy" id="556269"/>
    <lineage>
        <taxon>Bacteria</taxon>
        <taxon>Pseudomonadati</taxon>
        <taxon>Pseudomonadota</taxon>
        <taxon>Betaproteobacteria</taxon>
        <taxon>Burkholderiales</taxon>
        <taxon>Oxalobacteraceae</taxon>
        <taxon>Oxalobacter</taxon>
    </lineage>
</organism>
<dbReference type="STRING" id="847.BRW83_1074"/>
<dbReference type="EMBL" id="GG658170">
    <property type="protein sequence ID" value="EEO30041.1"/>
    <property type="molecule type" value="Genomic_DNA"/>
</dbReference>